<evidence type="ECO:0000313" key="3">
    <source>
        <dbReference type="Proteomes" id="UP000657006"/>
    </source>
</evidence>
<dbReference type="RefSeq" id="WP_177719715.1">
    <property type="nucleotide sequence ID" value="NZ_JACRSQ010000001.1"/>
</dbReference>
<feature type="domain" description="Flavodoxin-like" evidence="1">
    <location>
        <begin position="6"/>
        <end position="163"/>
    </location>
</feature>
<dbReference type="Pfam" id="PF12641">
    <property type="entry name" value="Flavodoxin_3"/>
    <property type="match status" value="1"/>
</dbReference>
<name>A0A926DQR8_9FIRM</name>
<reference evidence="2" key="1">
    <citation type="submission" date="2020-08" db="EMBL/GenBank/DDBJ databases">
        <title>Genome public.</title>
        <authorList>
            <person name="Liu C."/>
            <person name="Sun Q."/>
        </authorList>
    </citation>
    <scope>NUCLEOTIDE SEQUENCE</scope>
    <source>
        <strain evidence="2">NSJ-32</strain>
    </source>
</reference>
<keyword evidence="3" id="KW-1185">Reference proteome</keyword>
<accession>A0A926DQR8</accession>
<evidence type="ECO:0000259" key="1">
    <source>
        <dbReference type="Pfam" id="PF12641"/>
    </source>
</evidence>
<dbReference type="EMBL" id="JACRSQ010000001">
    <property type="protein sequence ID" value="MBC8542092.1"/>
    <property type="molecule type" value="Genomic_DNA"/>
</dbReference>
<dbReference type="InterPro" id="IPR008254">
    <property type="entry name" value="Flavodoxin/NO_synth"/>
</dbReference>
<comment type="caution">
    <text evidence="2">The sequence shown here is derived from an EMBL/GenBank/DDBJ whole genome shotgun (WGS) entry which is preliminary data.</text>
</comment>
<gene>
    <name evidence="2" type="ORF">H8730_00825</name>
</gene>
<dbReference type="GO" id="GO:0010181">
    <property type="term" value="F:FMN binding"/>
    <property type="evidence" value="ECO:0007669"/>
    <property type="project" value="InterPro"/>
</dbReference>
<organism evidence="2 3">
    <name type="scientific">Bianquea renquensis</name>
    <dbReference type="NCBI Taxonomy" id="2763661"/>
    <lineage>
        <taxon>Bacteria</taxon>
        <taxon>Bacillati</taxon>
        <taxon>Bacillota</taxon>
        <taxon>Clostridia</taxon>
        <taxon>Eubacteriales</taxon>
        <taxon>Bianqueaceae</taxon>
        <taxon>Bianquea</taxon>
    </lineage>
</organism>
<sequence length="169" mass="19088">MRYEIDYLSRSENTKKLADAVEKLFPVRDTEIIDLLHEEPTADADVYVIIFSFNKGTVPLKIMDMLDLLEGKTILFLVTLGANVPSDYQDVVEPKITLFLPADCDYRGVFLCKGAFPESVIAAAEKQLKADPDNEYAHMVSECCHQAKGHPDRIDMENACEFVRSQLQL</sequence>
<dbReference type="SUPFAM" id="SSF52218">
    <property type="entry name" value="Flavoproteins"/>
    <property type="match status" value="1"/>
</dbReference>
<dbReference type="GO" id="GO:0016651">
    <property type="term" value="F:oxidoreductase activity, acting on NAD(P)H"/>
    <property type="evidence" value="ECO:0007669"/>
    <property type="project" value="UniProtKB-ARBA"/>
</dbReference>
<evidence type="ECO:0000313" key="2">
    <source>
        <dbReference type="EMBL" id="MBC8542092.1"/>
    </source>
</evidence>
<proteinExistence type="predicted"/>
<dbReference type="InterPro" id="IPR029039">
    <property type="entry name" value="Flavoprotein-like_sf"/>
</dbReference>
<protein>
    <recommendedName>
        <fullName evidence="1">Flavodoxin-like domain-containing protein</fullName>
    </recommendedName>
</protein>
<dbReference type="Proteomes" id="UP000657006">
    <property type="component" value="Unassembled WGS sequence"/>
</dbReference>
<dbReference type="AlphaFoldDB" id="A0A926DQR8"/>